<feature type="compositionally biased region" description="Basic and acidic residues" evidence="1">
    <location>
        <begin position="9"/>
        <end position="24"/>
    </location>
</feature>
<dbReference type="EMBL" id="SSMQ01000036">
    <property type="protein sequence ID" value="TKD01989.1"/>
    <property type="molecule type" value="Genomic_DNA"/>
</dbReference>
<protein>
    <submittedName>
        <fullName evidence="2">Uncharacterized protein</fullName>
    </submittedName>
</protein>
<dbReference type="RefSeq" id="WP_136932427.1">
    <property type="nucleotide sequence ID" value="NZ_SSMQ01000036.1"/>
</dbReference>
<keyword evidence="3" id="KW-1185">Reference proteome</keyword>
<proteinExistence type="predicted"/>
<evidence type="ECO:0000256" key="1">
    <source>
        <dbReference type="SAM" id="MobiDB-lite"/>
    </source>
</evidence>
<dbReference type="InterPro" id="IPR011049">
    <property type="entry name" value="Serralysin-like_metalloprot_C"/>
</dbReference>
<gene>
    <name evidence="2" type="ORF">E8A74_29420</name>
</gene>
<reference evidence="2 3" key="1">
    <citation type="submission" date="2019-04" db="EMBL/GenBank/DDBJ databases">
        <authorList>
            <person name="Li Y."/>
            <person name="Wang J."/>
        </authorList>
    </citation>
    <scope>NUCLEOTIDE SEQUENCE [LARGE SCALE GENOMIC DNA]</scope>
    <source>
        <strain evidence="2 3">DSM 14668</strain>
    </source>
</reference>
<evidence type="ECO:0000313" key="2">
    <source>
        <dbReference type="EMBL" id="TKD01989.1"/>
    </source>
</evidence>
<sequence length="142" mass="14725">MRTRLSRARAPDGDRSDSVAKGEDAVAEGVEAVAEGVEAMGNRSDNVAKGEEAVGIRAEAVAEGEDAMGNRADTMGRRLGLGCRGRGHGEGGALARYDGCFPANPFPKGRAALLGNIVKAARCVKDSVSPAVFVRADVRVSR</sequence>
<organism evidence="2 3">
    <name type="scientific">Polyangium fumosum</name>
    <dbReference type="NCBI Taxonomy" id="889272"/>
    <lineage>
        <taxon>Bacteria</taxon>
        <taxon>Pseudomonadati</taxon>
        <taxon>Myxococcota</taxon>
        <taxon>Polyangia</taxon>
        <taxon>Polyangiales</taxon>
        <taxon>Polyangiaceae</taxon>
        <taxon>Polyangium</taxon>
    </lineage>
</organism>
<evidence type="ECO:0000313" key="3">
    <source>
        <dbReference type="Proteomes" id="UP000309215"/>
    </source>
</evidence>
<dbReference type="AlphaFoldDB" id="A0A4U1J448"/>
<dbReference type="Proteomes" id="UP000309215">
    <property type="component" value="Unassembled WGS sequence"/>
</dbReference>
<feature type="region of interest" description="Disordered" evidence="1">
    <location>
        <begin position="1"/>
        <end position="24"/>
    </location>
</feature>
<accession>A0A4U1J448</accession>
<dbReference type="SUPFAM" id="SSF101967">
    <property type="entry name" value="Adhesin YadA, collagen-binding domain"/>
    <property type="match status" value="1"/>
</dbReference>
<name>A0A4U1J448_9BACT</name>
<comment type="caution">
    <text evidence="2">The sequence shown here is derived from an EMBL/GenBank/DDBJ whole genome shotgun (WGS) entry which is preliminary data.</text>
</comment>